<sequence length="187" mass="21248">MRSMISIGVAIRRSGRKSRLQKADASFDRDRDKYLDLRAHLATVIMSRPNYGPRTLSDSDHFTKVERSPIQNRLVEADLRRRHRFMNAQRHSHLLRSPTPKVSDLAPMQHFHNILAPIGTSLPLEDREILKEVKTGLERAPEAKTETMTTSGTIASTPEPTFKGFSTKTKVARKSLVSQRSRQLHGI</sequence>
<reference evidence="2" key="1">
    <citation type="submission" date="2022-12" db="EMBL/GenBank/DDBJ databases">
        <authorList>
            <person name="Petersen C."/>
        </authorList>
    </citation>
    <scope>NUCLEOTIDE SEQUENCE</scope>
    <source>
        <strain evidence="2">IBT 17660</strain>
    </source>
</reference>
<dbReference type="Proteomes" id="UP001147760">
    <property type="component" value="Unassembled WGS sequence"/>
</dbReference>
<comment type="caution">
    <text evidence="2">The sequence shown here is derived from an EMBL/GenBank/DDBJ whole genome shotgun (WGS) entry which is preliminary data.</text>
</comment>
<keyword evidence="3" id="KW-1185">Reference proteome</keyword>
<accession>A0A9W9WXB0</accession>
<feature type="region of interest" description="Disordered" evidence="1">
    <location>
        <begin position="141"/>
        <end position="164"/>
    </location>
</feature>
<gene>
    <name evidence="2" type="ORF">N7530_003967</name>
</gene>
<evidence type="ECO:0000313" key="2">
    <source>
        <dbReference type="EMBL" id="KAJ5478458.1"/>
    </source>
</evidence>
<protein>
    <submittedName>
        <fullName evidence="2">Uncharacterized protein</fullName>
    </submittedName>
</protein>
<dbReference type="OrthoDB" id="4368639at2759"/>
<reference evidence="2" key="2">
    <citation type="journal article" date="2023" name="IMA Fungus">
        <title>Comparative genomic study of the Penicillium genus elucidates a diverse pangenome and 15 lateral gene transfer events.</title>
        <authorList>
            <person name="Petersen C."/>
            <person name="Sorensen T."/>
            <person name="Nielsen M.R."/>
            <person name="Sondergaard T.E."/>
            <person name="Sorensen J.L."/>
            <person name="Fitzpatrick D.A."/>
            <person name="Frisvad J.C."/>
            <person name="Nielsen K.L."/>
        </authorList>
    </citation>
    <scope>NUCLEOTIDE SEQUENCE</scope>
    <source>
        <strain evidence="2">IBT 17660</strain>
    </source>
</reference>
<proteinExistence type="predicted"/>
<feature type="compositionally biased region" description="Polar residues" evidence="1">
    <location>
        <begin position="146"/>
        <end position="164"/>
    </location>
</feature>
<evidence type="ECO:0000256" key="1">
    <source>
        <dbReference type="SAM" id="MobiDB-lite"/>
    </source>
</evidence>
<organism evidence="2 3">
    <name type="scientific">Penicillium desertorum</name>
    <dbReference type="NCBI Taxonomy" id="1303715"/>
    <lineage>
        <taxon>Eukaryota</taxon>
        <taxon>Fungi</taxon>
        <taxon>Dikarya</taxon>
        <taxon>Ascomycota</taxon>
        <taxon>Pezizomycotina</taxon>
        <taxon>Eurotiomycetes</taxon>
        <taxon>Eurotiomycetidae</taxon>
        <taxon>Eurotiales</taxon>
        <taxon>Aspergillaceae</taxon>
        <taxon>Penicillium</taxon>
    </lineage>
</organism>
<dbReference type="EMBL" id="JAPWDO010000003">
    <property type="protein sequence ID" value="KAJ5478458.1"/>
    <property type="molecule type" value="Genomic_DNA"/>
</dbReference>
<name>A0A9W9WXB0_9EURO</name>
<dbReference type="AlphaFoldDB" id="A0A9W9WXB0"/>
<evidence type="ECO:0000313" key="3">
    <source>
        <dbReference type="Proteomes" id="UP001147760"/>
    </source>
</evidence>